<evidence type="ECO:0000256" key="3">
    <source>
        <dbReference type="ARBA" id="ARBA00022723"/>
    </source>
</evidence>
<evidence type="ECO:0000313" key="8">
    <source>
        <dbReference type="Proteomes" id="UP001529369"/>
    </source>
</evidence>
<protein>
    <submittedName>
        <fullName evidence="7">Cytochrome P450</fullName>
    </submittedName>
</protein>
<proteinExistence type="inferred from homology"/>
<keyword evidence="2" id="KW-0349">Heme</keyword>
<evidence type="ECO:0000313" key="7">
    <source>
        <dbReference type="EMBL" id="MDN3566454.1"/>
    </source>
</evidence>
<dbReference type="Gene3D" id="1.10.630.10">
    <property type="entry name" value="Cytochrome P450"/>
    <property type="match status" value="1"/>
</dbReference>
<organism evidence="7 8">
    <name type="scientific">Paeniroseomonas aquatica</name>
    <dbReference type="NCBI Taxonomy" id="373043"/>
    <lineage>
        <taxon>Bacteria</taxon>
        <taxon>Pseudomonadati</taxon>
        <taxon>Pseudomonadota</taxon>
        <taxon>Alphaproteobacteria</taxon>
        <taxon>Acetobacterales</taxon>
        <taxon>Acetobacteraceae</taxon>
        <taxon>Paeniroseomonas</taxon>
    </lineage>
</organism>
<keyword evidence="5" id="KW-0408">Iron</keyword>
<dbReference type="PRINTS" id="PR00385">
    <property type="entry name" value="P450"/>
</dbReference>
<sequence length="451" mass="49042">MGHFVPPYPDRPTARLPLPELLARARRSFLEVWQDGHFAQEVIPTRVLAQRMLICNSPASVQQAFIDNPAALERKSPQMRHALEPLLGDGLFISDGLVWKERRRTVAAVTHPSRLAGLVPVMTALAAERQAAWRALPAGAPLDVLAEMGHLTAEVICATLFGRRLGGAGAATVVEAFRRYQGRVGNIDLASLAGLPDWFPRFRAGLTPEVRRIHAVVDGLVAGALGSGEASLIKAMAGAALPGSGRPMDATACRNEAATLFMAGHETTANMLAWSFYLLSQAPAAEARLAAEARAVLGGRAAGWEDLPKLPYARAVLDEALRLYPPVPLLARQAQAPLEIAGHAVDRGMLVVVVPWLLHRHRRLWTEPDAFAPERFLPEAPERVRHSYIPFSLGPRVCTGMGFGLAEGVIMLATLCQEFRLRLAPEARVFPVCRLTLRPGERLPMLLEPRG</sequence>
<evidence type="ECO:0000256" key="2">
    <source>
        <dbReference type="ARBA" id="ARBA00022617"/>
    </source>
</evidence>
<name>A0ABT8A9I2_9PROT</name>
<evidence type="ECO:0000256" key="1">
    <source>
        <dbReference type="ARBA" id="ARBA00010617"/>
    </source>
</evidence>
<evidence type="ECO:0000256" key="5">
    <source>
        <dbReference type="ARBA" id="ARBA00023004"/>
    </source>
</evidence>
<dbReference type="EMBL" id="JAUFPN010000174">
    <property type="protein sequence ID" value="MDN3566454.1"/>
    <property type="molecule type" value="Genomic_DNA"/>
</dbReference>
<comment type="caution">
    <text evidence="7">The sequence shown here is derived from an EMBL/GenBank/DDBJ whole genome shotgun (WGS) entry which is preliminary data.</text>
</comment>
<dbReference type="RefSeq" id="WP_290318378.1">
    <property type="nucleotide sequence ID" value="NZ_JAUFPN010000174.1"/>
</dbReference>
<dbReference type="InterPro" id="IPR001128">
    <property type="entry name" value="Cyt_P450"/>
</dbReference>
<evidence type="ECO:0000256" key="6">
    <source>
        <dbReference type="ARBA" id="ARBA00023033"/>
    </source>
</evidence>
<keyword evidence="4" id="KW-0560">Oxidoreductase</keyword>
<comment type="similarity">
    <text evidence="1">Belongs to the cytochrome P450 family.</text>
</comment>
<keyword evidence="3" id="KW-0479">Metal-binding</keyword>
<gene>
    <name evidence="7" type="ORF">QWZ14_18945</name>
</gene>
<dbReference type="InterPro" id="IPR036396">
    <property type="entry name" value="Cyt_P450_sf"/>
</dbReference>
<dbReference type="Proteomes" id="UP001529369">
    <property type="component" value="Unassembled WGS sequence"/>
</dbReference>
<dbReference type="InterPro" id="IPR050196">
    <property type="entry name" value="Cytochrome_P450_Monoox"/>
</dbReference>
<dbReference type="Pfam" id="PF00067">
    <property type="entry name" value="p450"/>
    <property type="match status" value="1"/>
</dbReference>
<dbReference type="PRINTS" id="PR00463">
    <property type="entry name" value="EP450I"/>
</dbReference>
<reference evidence="8" key="1">
    <citation type="journal article" date="2019" name="Int. J. Syst. Evol. Microbiol.">
        <title>The Global Catalogue of Microorganisms (GCM) 10K type strain sequencing project: providing services to taxonomists for standard genome sequencing and annotation.</title>
        <authorList>
            <consortium name="The Broad Institute Genomics Platform"/>
            <consortium name="The Broad Institute Genome Sequencing Center for Infectious Disease"/>
            <person name="Wu L."/>
            <person name="Ma J."/>
        </authorList>
    </citation>
    <scope>NUCLEOTIDE SEQUENCE [LARGE SCALE GENOMIC DNA]</scope>
    <source>
        <strain evidence="8">CECT 7131</strain>
    </source>
</reference>
<dbReference type="SUPFAM" id="SSF48264">
    <property type="entry name" value="Cytochrome P450"/>
    <property type="match status" value="1"/>
</dbReference>
<keyword evidence="6" id="KW-0503">Monooxygenase</keyword>
<accession>A0ABT8A9I2</accession>
<keyword evidence="8" id="KW-1185">Reference proteome</keyword>
<dbReference type="PANTHER" id="PTHR24291:SF50">
    <property type="entry name" value="BIFUNCTIONAL ALBAFLAVENONE MONOOXYGENASE_TERPENE SYNTHASE"/>
    <property type="match status" value="1"/>
</dbReference>
<dbReference type="InterPro" id="IPR002401">
    <property type="entry name" value="Cyt_P450_E_grp-I"/>
</dbReference>
<evidence type="ECO:0000256" key="4">
    <source>
        <dbReference type="ARBA" id="ARBA00023002"/>
    </source>
</evidence>
<dbReference type="PANTHER" id="PTHR24291">
    <property type="entry name" value="CYTOCHROME P450 FAMILY 4"/>
    <property type="match status" value="1"/>
</dbReference>